<accession>A0A8T0PHB8</accession>
<gene>
    <name evidence="4" type="ORF">PVAP13_8KG230907</name>
</gene>
<keyword evidence="5" id="KW-1185">Reference proteome</keyword>
<keyword evidence="2" id="KW-0812">Transmembrane</keyword>
<feature type="region of interest" description="Disordered" evidence="1">
    <location>
        <begin position="245"/>
        <end position="269"/>
    </location>
</feature>
<evidence type="ECO:0000313" key="5">
    <source>
        <dbReference type="Proteomes" id="UP000823388"/>
    </source>
</evidence>
<evidence type="ECO:0000256" key="1">
    <source>
        <dbReference type="SAM" id="MobiDB-lite"/>
    </source>
</evidence>
<evidence type="ECO:0000259" key="3">
    <source>
        <dbReference type="Pfam" id="PF13968"/>
    </source>
</evidence>
<feature type="region of interest" description="Disordered" evidence="1">
    <location>
        <begin position="569"/>
        <end position="591"/>
    </location>
</feature>
<protein>
    <recommendedName>
        <fullName evidence="3">DUF4220 domain-containing protein</fullName>
    </recommendedName>
</protein>
<dbReference type="Pfam" id="PF13968">
    <property type="entry name" value="DUF4220"/>
    <property type="match status" value="1"/>
</dbReference>
<evidence type="ECO:0000313" key="4">
    <source>
        <dbReference type="EMBL" id="KAG2561541.1"/>
    </source>
</evidence>
<name>A0A8T0PHB8_PANVG</name>
<reference evidence="4" key="1">
    <citation type="submission" date="2020-05" db="EMBL/GenBank/DDBJ databases">
        <title>WGS assembly of Panicum virgatum.</title>
        <authorList>
            <person name="Lovell J.T."/>
            <person name="Jenkins J."/>
            <person name="Shu S."/>
            <person name="Juenger T.E."/>
            <person name="Schmutz J."/>
        </authorList>
    </citation>
    <scope>NUCLEOTIDE SEQUENCE</scope>
    <source>
        <strain evidence="4">AP13</strain>
    </source>
</reference>
<evidence type="ECO:0000256" key="2">
    <source>
        <dbReference type="SAM" id="Phobius"/>
    </source>
</evidence>
<dbReference type="EMBL" id="CM029051">
    <property type="protein sequence ID" value="KAG2561541.1"/>
    <property type="molecule type" value="Genomic_DNA"/>
</dbReference>
<proteinExistence type="predicted"/>
<dbReference type="InterPro" id="IPR007658">
    <property type="entry name" value="DUF594"/>
</dbReference>
<dbReference type="Proteomes" id="UP000823388">
    <property type="component" value="Chromosome 8K"/>
</dbReference>
<feature type="compositionally biased region" description="Polar residues" evidence="1">
    <location>
        <begin position="581"/>
        <end position="591"/>
    </location>
</feature>
<feature type="transmembrane region" description="Helical" evidence="2">
    <location>
        <begin position="41"/>
        <end position="61"/>
    </location>
</feature>
<feature type="domain" description="DUF4220" evidence="3">
    <location>
        <begin position="43"/>
        <end position="363"/>
    </location>
</feature>
<dbReference type="InterPro" id="IPR025315">
    <property type="entry name" value="DUF4220"/>
</dbReference>
<dbReference type="Pfam" id="PF04578">
    <property type="entry name" value="DUF594"/>
    <property type="match status" value="1"/>
</dbReference>
<keyword evidence="2" id="KW-0472">Membrane</keyword>
<dbReference type="AlphaFoldDB" id="A0A8T0PHB8"/>
<dbReference type="PANTHER" id="PTHR31325">
    <property type="entry name" value="OS01G0798800 PROTEIN-RELATED"/>
    <property type="match status" value="1"/>
</dbReference>
<feature type="transmembrane region" description="Helical" evidence="2">
    <location>
        <begin position="12"/>
        <end position="29"/>
    </location>
</feature>
<organism evidence="4 5">
    <name type="scientific">Panicum virgatum</name>
    <name type="common">Blackwell switchgrass</name>
    <dbReference type="NCBI Taxonomy" id="38727"/>
    <lineage>
        <taxon>Eukaryota</taxon>
        <taxon>Viridiplantae</taxon>
        <taxon>Streptophyta</taxon>
        <taxon>Embryophyta</taxon>
        <taxon>Tracheophyta</taxon>
        <taxon>Spermatophyta</taxon>
        <taxon>Magnoliopsida</taxon>
        <taxon>Liliopsida</taxon>
        <taxon>Poales</taxon>
        <taxon>Poaceae</taxon>
        <taxon>PACMAD clade</taxon>
        <taxon>Panicoideae</taxon>
        <taxon>Panicodae</taxon>
        <taxon>Paniceae</taxon>
        <taxon>Panicinae</taxon>
        <taxon>Panicum</taxon>
        <taxon>Panicum sect. Hiantes</taxon>
    </lineage>
</organism>
<keyword evidence="2" id="KW-1133">Transmembrane helix</keyword>
<feature type="region of interest" description="Disordered" evidence="1">
    <location>
        <begin position="679"/>
        <end position="700"/>
    </location>
</feature>
<sequence>MLWWEESQLRVLVLTSLLIQFLLFFFLLLRRQALPGWFRFIMWLAYHGGDVVAIYALATLFNRHKDQGDCGGRSSNTLLEVVWAPVLLIHLGGQDGVAAYNIEDNELWSRHLLPAVSQVTVAVYVFCKSWPRGGDEKLLESAILLFVVGFVKCVVKAWAFKRASIYSLVSSGAAAKTKRKNDGNMDNRTTLEEYVKDARDIVIRQQPEEDPGTAVMTTSQARALSMEVIKKPALACLRGLSSSKDEAAEGSSNHRRERAEEARKLRQQEKEERGEVSKLFVYLSSSYHRRISIFEKFWGLIIREEERAYESVRRGLATSAFFLLYTKQKTGVLEAEEPTMVTYLSRWFLPWASIALFHHSHREANNGIDVKVWPETLYQYSLAGYFVRNKKHNIKMGIVSFLQCKDFLDQHWCMEPCFTSARITSLVIQYLKDGWGQKIQNAATYRSFNNHSSWGLNMNRPFDECVLWHLATDFCFFSSKSAKCKAVQCRQMSNYMVYLLFVNPEMLLPGTRRNLFKTAYGQLKNILKDWNWNPVCWSRCTPCSLGDKQMKEEAIVMDKQIEVMQKNLETDVQEKSERSSQEGSSMEGSNKEGNFIDQAWALAQRLSTKDEVEMWKEIQDVWVQMLCFSASRCRGYQHAKALGKDGEFLSYVWLLLFHMGMETFSKRLQRELLPACQGNFHNGTAPPPTSEDSTTGIGAPSGLRVHTHAAAGAAPLTSQICLAEDNMV</sequence>
<feature type="compositionally biased region" description="Basic and acidic residues" evidence="1">
    <location>
        <begin position="569"/>
        <end position="580"/>
    </location>
</feature>
<comment type="caution">
    <text evidence="4">The sequence shown here is derived from an EMBL/GenBank/DDBJ whole genome shotgun (WGS) entry which is preliminary data.</text>
</comment>